<comment type="caution">
    <text evidence="1">The sequence shown here is derived from an EMBL/GenBank/DDBJ whole genome shotgun (WGS) entry which is preliminary data.</text>
</comment>
<organism evidence="1 2">
    <name type="scientific">Flavobacterium zhoui</name>
    <dbReference type="NCBI Taxonomy" id="3230414"/>
    <lineage>
        <taxon>Bacteria</taxon>
        <taxon>Pseudomonadati</taxon>
        <taxon>Bacteroidota</taxon>
        <taxon>Flavobacteriia</taxon>
        <taxon>Flavobacteriales</taxon>
        <taxon>Flavobacteriaceae</taxon>
        <taxon>Flavobacterium</taxon>
    </lineage>
</organism>
<gene>
    <name evidence="1" type="ORF">ACFX5F_11990</name>
</gene>
<accession>A0ABW6I6P2</accession>
<evidence type="ECO:0000313" key="2">
    <source>
        <dbReference type="Proteomes" id="UP001600107"/>
    </source>
</evidence>
<dbReference type="RefSeq" id="WP_379852270.1">
    <property type="nucleotide sequence ID" value="NZ_JBHZPY010000010.1"/>
</dbReference>
<name>A0ABW6I6P2_9FLAO</name>
<dbReference type="Proteomes" id="UP001600107">
    <property type="component" value="Unassembled WGS sequence"/>
</dbReference>
<dbReference type="EMBL" id="JBHZPY010000010">
    <property type="protein sequence ID" value="MFE3871941.1"/>
    <property type="molecule type" value="Genomic_DNA"/>
</dbReference>
<proteinExistence type="predicted"/>
<reference evidence="1 2" key="1">
    <citation type="submission" date="2024-06" db="EMBL/GenBank/DDBJ databases">
        <title>Flavobacterium spp. isolated from glacier.</title>
        <authorList>
            <person name="Han D."/>
        </authorList>
    </citation>
    <scope>NUCLEOTIDE SEQUENCE [LARGE SCALE GENOMIC DNA]</scope>
    <source>
        <strain evidence="1 2">ZS1P70</strain>
    </source>
</reference>
<evidence type="ECO:0000313" key="1">
    <source>
        <dbReference type="EMBL" id="MFE3871941.1"/>
    </source>
</evidence>
<protein>
    <submittedName>
        <fullName evidence="1">Uncharacterized protein</fullName>
    </submittedName>
</protein>
<sequence>MAKVVAPFLIKGTLDDINFVVTADGNNYARAKGKTGVTSTEFKNNPIFDRIRNQGQEFGHCSKKSVLFRQLAARFNKLAKDGSVAGRTNKLLFEILQEDNTQPQGQRTLAEGLKTTDGKEFLLFFESNKLRPLEKVLKIKQHHSPKNQSVTFTDFIAKEHLDWPNEATHVHLASATANWDYENDSFDTCYSDEIILNKESEKQTITLTTTKPIGNHLHLTFLFIGFAIQVRKNHKFLHRKNNTATLIAYHKPINKPRTFNLITEN</sequence>
<keyword evidence="2" id="KW-1185">Reference proteome</keyword>